<dbReference type="Pfam" id="PF01156">
    <property type="entry name" value="IU_nuc_hydro"/>
    <property type="match status" value="1"/>
</dbReference>
<dbReference type="AlphaFoldDB" id="A0A381SEU1"/>
<dbReference type="Gene3D" id="3.90.245.10">
    <property type="entry name" value="Ribonucleoside hydrolase-like"/>
    <property type="match status" value="1"/>
</dbReference>
<evidence type="ECO:0000259" key="3">
    <source>
        <dbReference type="Pfam" id="PF01156"/>
    </source>
</evidence>
<sequence length="315" mass="34473">MIKLLLDVDTGIDDALALFFLAHAQKQGQLEILGSTTVGGNAEVAQTTLNTLKIWEMLELEIPVASGAERPLLGPLETAPFVHGDDGLGNTFLSVPRESASEESAVDMILRLSHEYFGELTLLTTAPLTNIAVALLRDTSLAGRIRNLVIMGGAVFSGNVSAVAEANITNDPEAARIVFHSGMEMTLVGLDVTHEVYWEEADLEPLVKIGNERSAFLLQIIRFISAAYESLSGWRRCVLHDPLAAGVCIFPDLVKTEKRYVDVELRGELTRGMTVVDRRGRTPLGEENMQVALEVDAERFKTRLMQSLLAWTQEG</sequence>
<dbReference type="PANTHER" id="PTHR12304">
    <property type="entry name" value="INOSINE-URIDINE PREFERRING NUCLEOSIDE HYDROLASE"/>
    <property type="match status" value="1"/>
</dbReference>
<evidence type="ECO:0000256" key="2">
    <source>
        <dbReference type="ARBA" id="ARBA00023295"/>
    </source>
</evidence>
<evidence type="ECO:0000256" key="1">
    <source>
        <dbReference type="ARBA" id="ARBA00022801"/>
    </source>
</evidence>
<keyword evidence="1" id="KW-0378">Hydrolase</keyword>
<dbReference type="InterPro" id="IPR023186">
    <property type="entry name" value="IUNH"/>
</dbReference>
<dbReference type="InterPro" id="IPR001910">
    <property type="entry name" value="Inosine/uridine_hydrolase_dom"/>
</dbReference>
<dbReference type="EMBL" id="UINC01003020">
    <property type="protein sequence ID" value="SVA02585.1"/>
    <property type="molecule type" value="Genomic_DNA"/>
</dbReference>
<protein>
    <recommendedName>
        <fullName evidence="3">Inosine/uridine-preferring nucleoside hydrolase domain-containing protein</fullName>
    </recommendedName>
</protein>
<dbReference type="GO" id="GO:0008477">
    <property type="term" value="F:purine nucleosidase activity"/>
    <property type="evidence" value="ECO:0007669"/>
    <property type="project" value="TreeGrafter"/>
</dbReference>
<feature type="domain" description="Inosine/uridine-preferring nucleoside hydrolase" evidence="3">
    <location>
        <begin position="5"/>
        <end position="301"/>
    </location>
</feature>
<proteinExistence type="predicted"/>
<reference evidence="4" key="1">
    <citation type="submission" date="2018-05" db="EMBL/GenBank/DDBJ databases">
        <authorList>
            <person name="Lanie J.A."/>
            <person name="Ng W.-L."/>
            <person name="Kazmierczak K.M."/>
            <person name="Andrzejewski T.M."/>
            <person name="Davidsen T.M."/>
            <person name="Wayne K.J."/>
            <person name="Tettelin H."/>
            <person name="Glass J.I."/>
            <person name="Rusch D."/>
            <person name="Podicherti R."/>
            <person name="Tsui H.-C.T."/>
            <person name="Winkler M.E."/>
        </authorList>
    </citation>
    <scope>NUCLEOTIDE SEQUENCE</scope>
</reference>
<dbReference type="CDD" id="cd02650">
    <property type="entry name" value="nuc_hydro_CaPnhB"/>
    <property type="match status" value="1"/>
</dbReference>
<dbReference type="GO" id="GO:0006152">
    <property type="term" value="P:purine nucleoside catabolic process"/>
    <property type="evidence" value="ECO:0007669"/>
    <property type="project" value="TreeGrafter"/>
</dbReference>
<dbReference type="InterPro" id="IPR036452">
    <property type="entry name" value="Ribo_hydro-like"/>
</dbReference>
<dbReference type="GO" id="GO:0005829">
    <property type="term" value="C:cytosol"/>
    <property type="evidence" value="ECO:0007669"/>
    <property type="project" value="TreeGrafter"/>
</dbReference>
<dbReference type="PANTHER" id="PTHR12304:SF4">
    <property type="entry name" value="URIDINE NUCLEOSIDASE"/>
    <property type="match status" value="1"/>
</dbReference>
<name>A0A381SEU1_9ZZZZ</name>
<gene>
    <name evidence="4" type="ORF">METZ01_LOCUS55439</name>
</gene>
<evidence type="ECO:0000313" key="4">
    <source>
        <dbReference type="EMBL" id="SVA02585.1"/>
    </source>
</evidence>
<accession>A0A381SEU1</accession>
<keyword evidence="2" id="KW-0326">Glycosidase</keyword>
<organism evidence="4">
    <name type="scientific">marine metagenome</name>
    <dbReference type="NCBI Taxonomy" id="408172"/>
    <lineage>
        <taxon>unclassified sequences</taxon>
        <taxon>metagenomes</taxon>
        <taxon>ecological metagenomes</taxon>
    </lineage>
</organism>
<dbReference type="SUPFAM" id="SSF53590">
    <property type="entry name" value="Nucleoside hydrolase"/>
    <property type="match status" value="1"/>
</dbReference>